<evidence type="ECO:0000313" key="3">
    <source>
        <dbReference type="Proteomes" id="UP000319976"/>
    </source>
</evidence>
<evidence type="ECO:0000259" key="1">
    <source>
        <dbReference type="Pfam" id="PF13480"/>
    </source>
</evidence>
<dbReference type="Proteomes" id="UP000319976">
    <property type="component" value="Chromosome"/>
</dbReference>
<dbReference type="Pfam" id="PF13480">
    <property type="entry name" value="Acetyltransf_6"/>
    <property type="match status" value="1"/>
</dbReference>
<dbReference type="SUPFAM" id="SSF55729">
    <property type="entry name" value="Acyl-CoA N-acyltransferases (Nat)"/>
    <property type="match status" value="1"/>
</dbReference>
<organism evidence="2 3">
    <name type="scientific">Calycomorphotria hydatis</name>
    <dbReference type="NCBI Taxonomy" id="2528027"/>
    <lineage>
        <taxon>Bacteria</taxon>
        <taxon>Pseudomonadati</taxon>
        <taxon>Planctomycetota</taxon>
        <taxon>Planctomycetia</taxon>
        <taxon>Planctomycetales</taxon>
        <taxon>Planctomycetaceae</taxon>
        <taxon>Calycomorphotria</taxon>
    </lineage>
</organism>
<protein>
    <recommendedName>
        <fullName evidence="1">BioF2-like acetyltransferase domain-containing protein</fullName>
    </recommendedName>
</protein>
<reference evidence="2 3" key="1">
    <citation type="submission" date="2019-02" db="EMBL/GenBank/DDBJ databases">
        <title>Deep-cultivation of Planctomycetes and their phenomic and genomic characterization uncovers novel biology.</title>
        <authorList>
            <person name="Wiegand S."/>
            <person name="Jogler M."/>
            <person name="Boedeker C."/>
            <person name="Pinto D."/>
            <person name="Vollmers J."/>
            <person name="Rivas-Marin E."/>
            <person name="Kohn T."/>
            <person name="Peeters S.H."/>
            <person name="Heuer A."/>
            <person name="Rast P."/>
            <person name="Oberbeckmann S."/>
            <person name="Bunk B."/>
            <person name="Jeske O."/>
            <person name="Meyerdierks A."/>
            <person name="Storesund J.E."/>
            <person name="Kallscheuer N."/>
            <person name="Luecker S."/>
            <person name="Lage O.M."/>
            <person name="Pohl T."/>
            <person name="Merkel B.J."/>
            <person name="Hornburger P."/>
            <person name="Mueller R.-W."/>
            <person name="Bruemmer F."/>
            <person name="Labrenz M."/>
            <person name="Spormann A.M."/>
            <person name="Op den Camp H."/>
            <person name="Overmann J."/>
            <person name="Amann R."/>
            <person name="Jetten M.S.M."/>
            <person name="Mascher T."/>
            <person name="Medema M.H."/>
            <person name="Devos D.P."/>
            <person name="Kaster A.-K."/>
            <person name="Ovreas L."/>
            <person name="Rohde M."/>
            <person name="Galperin M.Y."/>
            <person name="Jogler C."/>
        </authorList>
    </citation>
    <scope>NUCLEOTIDE SEQUENCE [LARGE SCALE GENOMIC DNA]</scope>
    <source>
        <strain evidence="2 3">V22</strain>
    </source>
</reference>
<feature type="domain" description="BioF2-like acetyltransferase" evidence="1">
    <location>
        <begin position="158"/>
        <end position="297"/>
    </location>
</feature>
<dbReference type="EMBL" id="CP036316">
    <property type="protein sequence ID" value="QDT66167.1"/>
    <property type="molecule type" value="Genomic_DNA"/>
</dbReference>
<name>A0A517TCS2_9PLAN</name>
<dbReference type="RefSeq" id="WP_197439687.1">
    <property type="nucleotide sequence ID" value="NZ_CP036316.1"/>
</dbReference>
<keyword evidence="3" id="KW-1185">Reference proteome</keyword>
<proteinExistence type="predicted"/>
<evidence type="ECO:0000313" key="2">
    <source>
        <dbReference type="EMBL" id="QDT66167.1"/>
    </source>
</evidence>
<sequence>MNEKIRIIRGHEINADLTTAWLALHQKNPSISSPYFHPEFTKAVATVRSDVFVAIFERDDEPVAFFPFQRDRNWHGRPVGGRLSDFHGVIADEQFTFDGAELLKACDLRSYRFDHLVVNQSGFSDSYVKTEESWYIDLSNGYDAYFQGLKKAGSSDAKNAPRKLRKLEREVGPIEFRLCNADAGNLDQLLIWKSEQYQRTGLTDVFAFQWTRDLLRHLVDRGCNLCGCFTSLYAGDHLVAAHFGLRSGPVLHYWFPAYDPEFGKYSPGTQLLLEGARHGAEQGITRIDLGKGDERYKLTYGTDAVMVAEGVIRTSRFAEQTSRMIDNTKNWLKASPYGAPARQAAKLLRPFRERKAFQ</sequence>
<dbReference type="InterPro" id="IPR038740">
    <property type="entry name" value="BioF2-like_GNAT_dom"/>
</dbReference>
<dbReference type="AlphaFoldDB" id="A0A517TCS2"/>
<dbReference type="Gene3D" id="3.40.630.30">
    <property type="match status" value="1"/>
</dbReference>
<dbReference type="KEGG" id="chya:V22_34320"/>
<dbReference type="InterPro" id="IPR016181">
    <property type="entry name" value="Acyl_CoA_acyltransferase"/>
</dbReference>
<accession>A0A517TCS2</accession>
<gene>
    <name evidence="2" type="ORF">V22_34320</name>
</gene>